<sequence>MACMLPFPDRFEFAVKFMNALPDEQQGRSNETRLILFSLHKQATEGECKTPIPWFGNPVEKAKLTTWTSLGNMDKFEAMRLYAKIVEEEHPKWWEQVDTAETVELFIPNILLRLCSSKFPVLSSLTKTLCLQETNKRISPAPAPRPAPAPGPLPVGLATISDTDGWLAPCFAGIRPRARYQHSAAISAHKMFVVGGNNGGRYFSDMQVLDLDSMTWAKAETLGASTSASALAPCAGHKLVTWNGAVLLVGGHVKKDTKHDSLTVLELDAENYTWKEIETTGSKPLPRGGHSATVFGDLLVVFGGEGAGRQVLNELHILDLNTNTWSSPSMNGLLPAPRSDHAATAFDGRYLCIFGGGSCTRCHADLHLLDMETMTWSTPACLGQLPSARAGHASALVDGDKWYIVGGGNGAAGCTATLLLELRSMSWSTVCTSALRTAVSSEGLSLVAVGEYLISYGGYNGKYNNDTHVFKTGVLTATSAAPEPAASPAPAALSAPAASPAPAATPAPPKPALSGDAAEKEAAAKARQQQVAEAERRAETDKANIAGLAAAISRAEAAEALLAVAEKEKSVLSMKLVNTKECLSNIENVLSDSNSKTLRLELEVEGRHLILGSFDPGYEMPNRRAMQIHDAHTLKTKQSYGNYSNLRTPVK</sequence>
<comment type="caution">
    <text evidence="7">The sequence shown here is derived from an EMBL/GenBank/DDBJ whole genome shotgun (WGS) entry which is preliminary data.</text>
</comment>
<evidence type="ECO:0000259" key="6">
    <source>
        <dbReference type="PROSITE" id="PS51228"/>
    </source>
</evidence>
<dbReference type="InterPro" id="IPR035984">
    <property type="entry name" value="Acyl-CoA-binding_sf"/>
</dbReference>
<keyword evidence="8" id="KW-1185">Reference proteome</keyword>
<dbReference type="PANTHER" id="PTHR46093:SF3">
    <property type="entry name" value="ACYL-COA-BINDING DOMAIN-CONTAINING PROTEIN 4"/>
    <property type="match status" value="1"/>
</dbReference>
<gene>
    <name evidence="7" type="ORF">CYMTET_13096</name>
</gene>
<dbReference type="PANTHER" id="PTHR46093">
    <property type="entry name" value="ACYL-COA-BINDING DOMAIN-CONTAINING PROTEIN 5"/>
    <property type="match status" value="1"/>
</dbReference>
<evidence type="ECO:0000256" key="1">
    <source>
        <dbReference type="ARBA" id="ARBA00005567"/>
    </source>
</evidence>
<dbReference type="PROSITE" id="PS51228">
    <property type="entry name" value="ACB_2"/>
    <property type="match status" value="1"/>
</dbReference>
<comment type="similarity">
    <text evidence="1">Belongs to the ACBP family.</text>
</comment>
<feature type="region of interest" description="Disordered" evidence="5">
    <location>
        <begin position="481"/>
        <end position="539"/>
    </location>
</feature>
<dbReference type="Gene3D" id="1.20.80.10">
    <property type="match status" value="1"/>
</dbReference>
<dbReference type="SMART" id="SM00612">
    <property type="entry name" value="Kelch"/>
    <property type="match status" value="3"/>
</dbReference>
<keyword evidence="4" id="KW-0446">Lipid-binding</keyword>
<accession>A0AAE0LBI9</accession>
<dbReference type="SUPFAM" id="SSF47027">
    <property type="entry name" value="Acyl-CoA binding protein"/>
    <property type="match status" value="1"/>
</dbReference>
<evidence type="ECO:0000256" key="5">
    <source>
        <dbReference type="SAM" id="MobiDB-lite"/>
    </source>
</evidence>
<keyword evidence="3" id="KW-0677">Repeat</keyword>
<dbReference type="InterPro" id="IPR015915">
    <property type="entry name" value="Kelch-typ_b-propeller"/>
</dbReference>
<dbReference type="Proteomes" id="UP001190700">
    <property type="component" value="Unassembled WGS sequence"/>
</dbReference>
<dbReference type="SUPFAM" id="SSF117281">
    <property type="entry name" value="Kelch motif"/>
    <property type="match status" value="1"/>
</dbReference>
<dbReference type="Gene3D" id="2.120.10.80">
    <property type="entry name" value="Kelch-type beta propeller"/>
    <property type="match status" value="2"/>
</dbReference>
<organism evidence="7 8">
    <name type="scientific">Cymbomonas tetramitiformis</name>
    <dbReference type="NCBI Taxonomy" id="36881"/>
    <lineage>
        <taxon>Eukaryota</taxon>
        <taxon>Viridiplantae</taxon>
        <taxon>Chlorophyta</taxon>
        <taxon>Pyramimonadophyceae</taxon>
        <taxon>Pyramimonadales</taxon>
        <taxon>Pyramimonadaceae</taxon>
        <taxon>Cymbomonas</taxon>
    </lineage>
</organism>
<evidence type="ECO:0000313" key="8">
    <source>
        <dbReference type="Proteomes" id="UP001190700"/>
    </source>
</evidence>
<dbReference type="GO" id="GO:0000062">
    <property type="term" value="F:fatty-acyl-CoA binding"/>
    <property type="evidence" value="ECO:0007669"/>
    <property type="project" value="InterPro"/>
</dbReference>
<proteinExistence type="inferred from homology"/>
<feature type="domain" description="ACB" evidence="6">
    <location>
        <begin position="7"/>
        <end position="95"/>
    </location>
</feature>
<dbReference type="Pfam" id="PF01344">
    <property type="entry name" value="Kelch_1"/>
    <property type="match status" value="1"/>
</dbReference>
<protein>
    <recommendedName>
        <fullName evidence="6">ACB domain-containing protein</fullName>
    </recommendedName>
</protein>
<dbReference type="AlphaFoldDB" id="A0AAE0LBI9"/>
<dbReference type="EMBL" id="LGRX02005183">
    <property type="protein sequence ID" value="KAK3279002.1"/>
    <property type="molecule type" value="Genomic_DNA"/>
</dbReference>
<feature type="compositionally biased region" description="Low complexity" evidence="5">
    <location>
        <begin position="481"/>
        <end position="502"/>
    </location>
</feature>
<dbReference type="InterPro" id="IPR000582">
    <property type="entry name" value="Acyl-CoA-binding_protein"/>
</dbReference>
<dbReference type="Pfam" id="PF00887">
    <property type="entry name" value="ACBP"/>
    <property type="match status" value="1"/>
</dbReference>
<evidence type="ECO:0000256" key="2">
    <source>
        <dbReference type="ARBA" id="ARBA00022441"/>
    </source>
</evidence>
<evidence type="ECO:0000256" key="3">
    <source>
        <dbReference type="ARBA" id="ARBA00022737"/>
    </source>
</evidence>
<name>A0AAE0LBI9_9CHLO</name>
<dbReference type="Pfam" id="PF24681">
    <property type="entry name" value="Kelch_KLHDC2_KLHL20_DRC7"/>
    <property type="match status" value="1"/>
</dbReference>
<dbReference type="InterPro" id="IPR014352">
    <property type="entry name" value="FERM/acyl-CoA-bd_prot_sf"/>
</dbReference>
<evidence type="ECO:0000256" key="4">
    <source>
        <dbReference type="ARBA" id="ARBA00023121"/>
    </source>
</evidence>
<reference evidence="7 8" key="1">
    <citation type="journal article" date="2015" name="Genome Biol. Evol.">
        <title>Comparative Genomics of a Bacterivorous Green Alga Reveals Evolutionary Causalities and Consequences of Phago-Mixotrophic Mode of Nutrition.</title>
        <authorList>
            <person name="Burns J.A."/>
            <person name="Paasch A."/>
            <person name="Narechania A."/>
            <person name="Kim E."/>
        </authorList>
    </citation>
    <scope>NUCLEOTIDE SEQUENCE [LARGE SCALE GENOMIC DNA]</scope>
    <source>
        <strain evidence="7 8">PLY_AMNH</strain>
    </source>
</reference>
<evidence type="ECO:0000313" key="7">
    <source>
        <dbReference type="EMBL" id="KAK3279002.1"/>
    </source>
</evidence>
<dbReference type="InterPro" id="IPR006652">
    <property type="entry name" value="Kelch_1"/>
</dbReference>
<keyword evidence="2" id="KW-0880">Kelch repeat</keyword>